<organism evidence="2 3">
    <name type="scientific">Durusdinium trenchii</name>
    <dbReference type="NCBI Taxonomy" id="1381693"/>
    <lineage>
        <taxon>Eukaryota</taxon>
        <taxon>Sar</taxon>
        <taxon>Alveolata</taxon>
        <taxon>Dinophyceae</taxon>
        <taxon>Suessiales</taxon>
        <taxon>Symbiodiniaceae</taxon>
        <taxon>Durusdinium</taxon>
    </lineage>
</organism>
<dbReference type="EMBL" id="CAXAMM010032701">
    <property type="protein sequence ID" value="CAK9070147.1"/>
    <property type="molecule type" value="Genomic_DNA"/>
</dbReference>
<feature type="compositionally biased region" description="Basic residues" evidence="1">
    <location>
        <begin position="89"/>
        <end position="100"/>
    </location>
</feature>
<accession>A0ABP0P3W5</accession>
<reference evidence="2 3" key="1">
    <citation type="submission" date="2024-02" db="EMBL/GenBank/DDBJ databases">
        <authorList>
            <person name="Chen Y."/>
            <person name="Shah S."/>
            <person name="Dougan E. K."/>
            <person name="Thang M."/>
            <person name="Chan C."/>
        </authorList>
    </citation>
    <scope>NUCLEOTIDE SEQUENCE [LARGE SCALE GENOMIC DNA]</scope>
</reference>
<feature type="region of interest" description="Disordered" evidence="1">
    <location>
        <begin position="133"/>
        <end position="190"/>
    </location>
</feature>
<name>A0ABP0P3W5_9DINO</name>
<evidence type="ECO:0000256" key="1">
    <source>
        <dbReference type="SAM" id="MobiDB-lite"/>
    </source>
</evidence>
<feature type="region of interest" description="Disordered" evidence="1">
    <location>
        <begin position="1"/>
        <end position="107"/>
    </location>
</feature>
<evidence type="ECO:0000313" key="3">
    <source>
        <dbReference type="Proteomes" id="UP001642464"/>
    </source>
</evidence>
<feature type="compositionally biased region" description="Basic residues" evidence="1">
    <location>
        <begin position="144"/>
        <end position="172"/>
    </location>
</feature>
<comment type="caution">
    <text evidence="2">The sequence shown here is derived from an EMBL/GenBank/DDBJ whole genome shotgun (WGS) entry which is preliminary data.</text>
</comment>
<feature type="compositionally biased region" description="Acidic residues" evidence="1">
    <location>
        <begin position="73"/>
        <end position="83"/>
    </location>
</feature>
<feature type="compositionally biased region" description="Basic and acidic residues" evidence="1">
    <location>
        <begin position="55"/>
        <end position="72"/>
    </location>
</feature>
<feature type="non-terminal residue" evidence="2">
    <location>
        <position position="1"/>
    </location>
</feature>
<protein>
    <submittedName>
        <fullName evidence="2">Uncharacterized protein</fullName>
    </submittedName>
</protein>
<feature type="compositionally biased region" description="Acidic residues" evidence="1">
    <location>
        <begin position="31"/>
        <end position="41"/>
    </location>
</feature>
<gene>
    <name evidence="2" type="ORF">SCF082_LOCUS34970</name>
</gene>
<evidence type="ECO:0000313" key="2">
    <source>
        <dbReference type="EMBL" id="CAK9070147.1"/>
    </source>
</evidence>
<sequence>ALVKGRRGRDAAEEGQLVPLGAVSSEASVSLEEEEEEEEEEDRRSSEMPLFGGSKKSDSSGSKDSHDSHESEAEHEDIEIEVTEETKREYRRAREAHKKGLKEGTDGIWNGQLAMMRKFYSWDDIPMEFFVDKHVDDGSGGKKNVTKLRARLSVSKKARPHSLRHRKPKPIPRKREEEDDEGENEEEKAA</sequence>
<proteinExistence type="predicted"/>
<dbReference type="Proteomes" id="UP001642464">
    <property type="component" value="Unassembled WGS sequence"/>
</dbReference>
<keyword evidence="3" id="KW-1185">Reference proteome</keyword>
<feature type="compositionally biased region" description="Acidic residues" evidence="1">
    <location>
        <begin position="177"/>
        <end position="190"/>
    </location>
</feature>